<evidence type="ECO:0000256" key="1">
    <source>
        <dbReference type="ARBA" id="ARBA00004651"/>
    </source>
</evidence>
<evidence type="ECO:0000256" key="6">
    <source>
        <dbReference type="ARBA" id="ARBA00023136"/>
    </source>
</evidence>
<dbReference type="PROSITE" id="PS50928">
    <property type="entry name" value="ABC_TM1"/>
    <property type="match status" value="1"/>
</dbReference>
<evidence type="ECO:0000256" key="5">
    <source>
        <dbReference type="ARBA" id="ARBA00022989"/>
    </source>
</evidence>
<reference evidence="9 10" key="1">
    <citation type="submission" date="2016-11" db="EMBL/GenBank/DDBJ databases">
        <authorList>
            <person name="Jaros S."/>
            <person name="Januszkiewicz K."/>
            <person name="Wedrychowicz H."/>
        </authorList>
    </citation>
    <scope>NUCLEOTIDE SEQUENCE [LARGE SCALE GENOMIC DNA]</scope>
    <source>
        <strain evidence="9 10">DSM 15929</strain>
    </source>
</reference>
<evidence type="ECO:0000256" key="7">
    <source>
        <dbReference type="RuleBase" id="RU363032"/>
    </source>
</evidence>
<protein>
    <submittedName>
        <fullName evidence="9">NitT/TauT family transport system permease protein</fullName>
    </submittedName>
</protein>
<dbReference type="RefSeq" id="WP_073279869.1">
    <property type="nucleotide sequence ID" value="NZ_FRAC01000034.1"/>
</dbReference>
<dbReference type="AlphaFoldDB" id="A0A1M7AV59"/>
<dbReference type="InterPro" id="IPR000515">
    <property type="entry name" value="MetI-like"/>
</dbReference>
<dbReference type="GO" id="GO:0055085">
    <property type="term" value="P:transmembrane transport"/>
    <property type="evidence" value="ECO:0007669"/>
    <property type="project" value="InterPro"/>
</dbReference>
<feature type="domain" description="ABC transmembrane type-1" evidence="8">
    <location>
        <begin position="67"/>
        <end position="263"/>
    </location>
</feature>
<feature type="transmembrane region" description="Helical" evidence="7">
    <location>
        <begin position="236"/>
        <end position="259"/>
    </location>
</feature>
<name>A0A1M7AV59_9FIRM</name>
<feature type="transmembrane region" description="Helical" evidence="7">
    <location>
        <begin position="193"/>
        <end position="216"/>
    </location>
</feature>
<keyword evidence="10" id="KW-1185">Reference proteome</keyword>
<evidence type="ECO:0000256" key="3">
    <source>
        <dbReference type="ARBA" id="ARBA00022475"/>
    </source>
</evidence>
<feature type="transmembrane region" description="Helical" evidence="7">
    <location>
        <begin position="102"/>
        <end position="121"/>
    </location>
</feature>
<dbReference type="OrthoDB" id="9804353at2"/>
<keyword evidence="3" id="KW-1003">Cell membrane</keyword>
<comment type="subcellular location">
    <subcellularLocation>
        <location evidence="1 7">Cell membrane</location>
        <topology evidence="1 7">Multi-pass membrane protein</topology>
    </subcellularLocation>
</comment>
<dbReference type="Gene3D" id="1.10.3720.10">
    <property type="entry name" value="MetI-like"/>
    <property type="match status" value="1"/>
</dbReference>
<proteinExistence type="inferred from homology"/>
<dbReference type="Proteomes" id="UP000184386">
    <property type="component" value="Unassembled WGS sequence"/>
</dbReference>
<sequence length="268" mass="29249">MKRLRSKFNRQTVTTILYPVLFGAVIAILWQTQLLHKIIGADTFTLPLPKRIFGIITDNGSSILVNVKATVTVALGGLVLGSFFGYLLAIVATVFPKWGAGGLTIASAFNAIPIIAIAPILNNLTKDFSKDPNTRSMLAKMLVVMITCTVSMSINAYRGFTELKPFSLDLMNSYAAGKTTIFFKLRIPNSIPYVFTALRISVPACVISALVSEYFAEYVIGVGRQIRENIVLAQYATAWAYIIVACAIGITMYVILLIAEGVLLKGRR</sequence>
<gene>
    <name evidence="9" type="ORF">SAMN02745136_04949</name>
</gene>
<evidence type="ECO:0000256" key="2">
    <source>
        <dbReference type="ARBA" id="ARBA00022448"/>
    </source>
</evidence>
<dbReference type="STRING" id="1121322.SAMN02745136_04949"/>
<dbReference type="EMBL" id="FRAC01000034">
    <property type="protein sequence ID" value="SHL46623.1"/>
    <property type="molecule type" value="Genomic_DNA"/>
</dbReference>
<feature type="transmembrane region" description="Helical" evidence="7">
    <location>
        <begin position="71"/>
        <end position="95"/>
    </location>
</feature>
<dbReference type="SUPFAM" id="SSF161098">
    <property type="entry name" value="MetI-like"/>
    <property type="match status" value="1"/>
</dbReference>
<feature type="transmembrane region" description="Helical" evidence="7">
    <location>
        <begin position="12"/>
        <end position="30"/>
    </location>
</feature>
<evidence type="ECO:0000313" key="10">
    <source>
        <dbReference type="Proteomes" id="UP000184386"/>
    </source>
</evidence>
<comment type="similarity">
    <text evidence="7">Belongs to the binding-protein-dependent transport system permease family.</text>
</comment>
<evidence type="ECO:0000259" key="8">
    <source>
        <dbReference type="PROSITE" id="PS50928"/>
    </source>
</evidence>
<feature type="transmembrane region" description="Helical" evidence="7">
    <location>
        <begin position="141"/>
        <end position="160"/>
    </location>
</feature>
<dbReference type="GO" id="GO:0005886">
    <property type="term" value="C:plasma membrane"/>
    <property type="evidence" value="ECO:0007669"/>
    <property type="project" value="UniProtKB-SubCell"/>
</dbReference>
<evidence type="ECO:0000256" key="4">
    <source>
        <dbReference type="ARBA" id="ARBA00022692"/>
    </source>
</evidence>
<dbReference type="PANTHER" id="PTHR30151:SF0">
    <property type="entry name" value="ABC TRANSPORTER PERMEASE PROTEIN MJ0413-RELATED"/>
    <property type="match status" value="1"/>
</dbReference>
<organism evidence="9 10">
    <name type="scientific">Anaerocolumna jejuensis DSM 15929</name>
    <dbReference type="NCBI Taxonomy" id="1121322"/>
    <lineage>
        <taxon>Bacteria</taxon>
        <taxon>Bacillati</taxon>
        <taxon>Bacillota</taxon>
        <taxon>Clostridia</taxon>
        <taxon>Lachnospirales</taxon>
        <taxon>Lachnospiraceae</taxon>
        <taxon>Anaerocolumna</taxon>
    </lineage>
</organism>
<keyword evidence="4 7" id="KW-0812">Transmembrane</keyword>
<dbReference type="Pfam" id="PF00528">
    <property type="entry name" value="BPD_transp_1"/>
    <property type="match status" value="1"/>
</dbReference>
<keyword evidence="2 7" id="KW-0813">Transport</keyword>
<keyword evidence="5 7" id="KW-1133">Transmembrane helix</keyword>
<keyword evidence="6 7" id="KW-0472">Membrane</keyword>
<evidence type="ECO:0000313" key="9">
    <source>
        <dbReference type="EMBL" id="SHL46623.1"/>
    </source>
</evidence>
<dbReference type="PANTHER" id="PTHR30151">
    <property type="entry name" value="ALKANE SULFONATE ABC TRANSPORTER-RELATED, MEMBRANE SUBUNIT"/>
    <property type="match status" value="1"/>
</dbReference>
<accession>A0A1M7AV59</accession>
<dbReference type="InterPro" id="IPR035906">
    <property type="entry name" value="MetI-like_sf"/>
</dbReference>